<dbReference type="SUPFAM" id="SSF50129">
    <property type="entry name" value="GroES-like"/>
    <property type="match status" value="1"/>
</dbReference>
<dbReference type="Pfam" id="PF08240">
    <property type="entry name" value="ADH_N"/>
    <property type="match status" value="1"/>
</dbReference>
<evidence type="ECO:0000256" key="3">
    <source>
        <dbReference type="ARBA" id="ARBA00022723"/>
    </source>
</evidence>
<dbReference type="AlphaFoldDB" id="A0A365H0W8"/>
<sequence length="332" mass="34780">MRAIVLTGPRRAEVIDSWAEPEPGPHDVVVAMRAVGLCGSDLGVYDGTRPTPALPWVMGHEGGGRIVATGSAVRDRRIGQHVAIEPNYCCFSCPPCTRGMTSGCENRLSPGITVPGLLAERVAVPARFAWPLPAPAGAEVLACVEPFAVARSAVQRAGVRPGTDCLVVGAGSQGLLTCLSLLAAGARVSVTDPRADRVTTAERLGARAAEPDGKRDFPFVFDTAGTPAAWETSTRAVATGGTVMVIGMGHEPVGLSTMELARRQLQVRGSLIYDHPDDFAATVAAVVGAAPRLAGLLRPGVPPEEAERAFAEARTAPGKSWIDLSTWEEDHR</sequence>
<keyword evidence="10" id="KW-1185">Reference proteome</keyword>
<dbReference type="InterPro" id="IPR013154">
    <property type="entry name" value="ADH-like_N"/>
</dbReference>
<evidence type="ECO:0000259" key="7">
    <source>
        <dbReference type="Pfam" id="PF00107"/>
    </source>
</evidence>
<dbReference type="SUPFAM" id="SSF51735">
    <property type="entry name" value="NAD(P)-binding Rossmann-fold domains"/>
    <property type="match status" value="1"/>
</dbReference>
<evidence type="ECO:0000259" key="8">
    <source>
        <dbReference type="Pfam" id="PF08240"/>
    </source>
</evidence>
<dbReference type="OrthoDB" id="9797931at2"/>
<protein>
    <submittedName>
        <fullName evidence="9">L-iditol 2-dehydrogenase</fullName>
    </submittedName>
</protein>
<dbReference type="InterPro" id="IPR011032">
    <property type="entry name" value="GroES-like_sf"/>
</dbReference>
<organism evidence="9 10">
    <name type="scientific">Actinomadura craniellae</name>
    <dbReference type="NCBI Taxonomy" id="2231787"/>
    <lineage>
        <taxon>Bacteria</taxon>
        <taxon>Bacillati</taxon>
        <taxon>Actinomycetota</taxon>
        <taxon>Actinomycetes</taxon>
        <taxon>Streptosporangiales</taxon>
        <taxon>Thermomonosporaceae</taxon>
        <taxon>Actinomadura</taxon>
    </lineage>
</organism>
<keyword evidence="4 6" id="KW-0862">Zinc</keyword>
<comment type="caution">
    <text evidence="9">The sequence shown here is derived from an EMBL/GenBank/DDBJ whole genome shotgun (WGS) entry which is preliminary data.</text>
</comment>
<evidence type="ECO:0000256" key="4">
    <source>
        <dbReference type="ARBA" id="ARBA00022833"/>
    </source>
</evidence>
<name>A0A365H0W8_9ACTN</name>
<dbReference type="Gene3D" id="3.40.50.720">
    <property type="entry name" value="NAD(P)-binding Rossmann-like Domain"/>
    <property type="match status" value="1"/>
</dbReference>
<comment type="cofactor">
    <cofactor evidence="1 6">
        <name>Zn(2+)</name>
        <dbReference type="ChEBI" id="CHEBI:29105"/>
    </cofactor>
</comment>
<dbReference type="GO" id="GO:0008270">
    <property type="term" value="F:zinc ion binding"/>
    <property type="evidence" value="ECO:0007669"/>
    <property type="project" value="InterPro"/>
</dbReference>
<dbReference type="Pfam" id="PF00107">
    <property type="entry name" value="ADH_zinc_N"/>
    <property type="match status" value="1"/>
</dbReference>
<dbReference type="EMBL" id="QLYX01000012">
    <property type="protein sequence ID" value="RAY12732.1"/>
    <property type="molecule type" value="Genomic_DNA"/>
</dbReference>
<proteinExistence type="inferred from homology"/>
<evidence type="ECO:0000256" key="1">
    <source>
        <dbReference type="ARBA" id="ARBA00001947"/>
    </source>
</evidence>
<dbReference type="InterPro" id="IPR013149">
    <property type="entry name" value="ADH-like_C"/>
</dbReference>
<dbReference type="RefSeq" id="WP_111870339.1">
    <property type="nucleotide sequence ID" value="NZ_QLYX01000012.1"/>
</dbReference>
<feature type="domain" description="Alcohol dehydrogenase-like C-terminal" evidence="7">
    <location>
        <begin position="174"/>
        <end position="284"/>
    </location>
</feature>
<evidence type="ECO:0000256" key="2">
    <source>
        <dbReference type="ARBA" id="ARBA00008072"/>
    </source>
</evidence>
<dbReference type="PROSITE" id="PS00059">
    <property type="entry name" value="ADH_ZINC"/>
    <property type="match status" value="1"/>
</dbReference>
<dbReference type="PANTHER" id="PTHR43161">
    <property type="entry name" value="SORBITOL DEHYDROGENASE"/>
    <property type="match status" value="1"/>
</dbReference>
<gene>
    <name evidence="9" type="ORF">DPM19_24395</name>
</gene>
<evidence type="ECO:0000256" key="6">
    <source>
        <dbReference type="RuleBase" id="RU361277"/>
    </source>
</evidence>
<feature type="domain" description="Alcohol dehydrogenase-like N-terminal" evidence="8">
    <location>
        <begin position="24"/>
        <end position="133"/>
    </location>
</feature>
<dbReference type="Proteomes" id="UP000251891">
    <property type="component" value="Unassembled WGS sequence"/>
</dbReference>
<evidence type="ECO:0000313" key="10">
    <source>
        <dbReference type="Proteomes" id="UP000251891"/>
    </source>
</evidence>
<reference evidence="9 10" key="1">
    <citation type="submission" date="2018-06" db="EMBL/GenBank/DDBJ databases">
        <title>Actinomadura craniellae sp. nov. isolated from marine sponge Craniella sp.</title>
        <authorList>
            <person name="Li L."/>
            <person name="Xu Q.H."/>
            <person name="Lin H.W."/>
            <person name="Lu Y.H."/>
        </authorList>
    </citation>
    <scope>NUCLEOTIDE SEQUENCE [LARGE SCALE GENOMIC DNA]</scope>
    <source>
        <strain evidence="9 10">LHW63021</strain>
    </source>
</reference>
<keyword evidence="3 6" id="KW-0479">Metal-binding</keyword>
<dbReference type="Gene3D" id="3.90.180.10">
    <property type="entry name" value="Medium-chain alcohol dehydrogenases, catalytic domain"/>
    <property type="match status" value="1"/>
</dbReference>
<dbReference type="GO" id="GO:0016491">
    <property type="term" value="F:oxidoreductase activity"/>
    <property type="evidence" value="ECO:0007669"/>
    <property type="project" value="UniProtKB-KW"/>
</dbReference>
<evidence type="ECO:0000313" key="9">
    <source>
        <dbReference type="EMBL" id="RAY12732.1"/>
    </source>
</evidence>
<keyword evidence="5" id="KW-0560">Oxidoreductase</keyword>
<comment type="similarity">
    <text evidence="2 6">Belongs to the zinc-containing alcohol dehydrogenase family.</text>
</comment>
<dbReference type="InterPro" id="IPR036291">
    <property type="entry name" value="NAD(P)-bd_dom_sf"/>
</dbReference>
<accession>A0A365H0W8</accession>
<dbReference type="InterPro" id="IPR002328">
    <property type="entry name" value="ADH_Zn_CS"/>
</dbReference>
<evidence type="ECO:0000256" key="5">
    <source>
        <dbReference type="ARBA" id="ARBA00023002"/>
    </source>
</evidence>